<dbReference type="Pfam" id="PF00440">
    <property type="entry name" value="TetR_N"/>
    <property type="match status" value="1"/>
</dbReference>
<feature type="domain" description="HTH tetR-type" evidence="5">
    <location>
        <begin position="4"/>
        <end position="66"/>
    </location>
</feature>
<protein>
    <submittedName>
        <fullName evidence="7">TetR family transcriptional regulator</fullName>
    </submittedName>
    <submittedName>
        <fullName evidence="6">Transcriptional regulator, TetR family protein</fullName>
    </submittedName>
</protein>
<dbReference type="PANTHER" id="PTHR30055:SF234">
    <property type="entry name" value="HTH-TYPE TRANSCRIPTIONAL REGULATOR BETI"/>
    <property type="match status" value="1"/>
</dbReference>
<evidence type="ECO:0000313" key="6">
    <source>
        <dbReference type="EMBL" id="BBZ09991.1"/>
    </source>
</evidence>
<dbReference type="GO" id="GO:0003700">
    <property type="term" value="F:DNA-binding transcription factor activity"/>
    <property type="evidence" value="ECO:0007669"/>
    <property type="project" value="TreeGrafter"/>
</dbReference>
<feature type="DNA-binding region" description="H-T-H motif" evidence="4">
    <location>
        <begin position="29"/>
        <end position="48"/>
    </location>
</feature>
<name>A0A7I7W041_9MYCO</name>
<evidence type="ECO:0000256" key="3">
    <source>
        <dbReference type="ARBA" id="ARBA00023163"/>
    </source>
</evidence>
<dbReference type="InterPro" id="IPR009057">
    <property type="entry name" value="Homeodomain-like_sf"/>
</dbReference>
<dbReference type="InterPro" id="IPR001647">
    <property type="entry name" value="HTH_TetR"/>
</dbReference>
<dbReference type="RefSeq" id="WP_083129786.1">
    <property type="nucleotide sequence ID" value="NZ_AP022606.1"/>
</dbReference>
<evidence type="ECO:0000313" key="7">
    <source>
        <dbReference type="EMBL" id="ORA41011.1"/>
    </source>
</evidence>
<evidence type="ECO:0000313" key="9">
    <source>
        <dbReference type="Proteomes" id="UP000467379"/>
    </source>
</evidence>
<evidence type="ECO:0000256" key="4">
    <source>
        <dbReference type="PROSITE-ProRule" id="PRU00335"/>
    </source>
</evidence>
<dbReference type="GO" id="GO:0000976">
    <property type="term" value="F:transcription cis-regulatory region binding"/>
    <property type="evidence" value="ECO:0007669"/>
    <property type="project" value="TreeGrafter"/>
</dbReference>
<evidence type="ECO:0000259" key="5">
    <source>
        <dbReference type="PROSITE" id="PS50977"/>
    </source>
</evidence>
<dbReference type="PROSITE" id="PS50977">
    <property type="entry name" value="HTH_TETR_2"/>
    <property type="match status" value="1"/>
</dbReference>
<organism evidence="7 8">
    <name type="scientific">Mycobacterium branderi</name>
    <dbReference type="NCBI Taxonomy" id="43348"/>
    <lineage>
        <taxon>Bacteria</taxon>
        <taxon>Bacillati</taxon>
        <taxon>Actinomycetota</taxon>
        <taxon>Actinomycetes</taxon>
        <taxon>Mycobacteriales</taxon>
        <taxon>Mycobacteriaceae</taxon>
        <taxon>Mycobacterium</taxon>
    </lineage>
</organism>
<dbReference type="Gene3D" id="1.10.357.10">
    <property type="entry name" value="Tetracycline Repressor, domain 2"/>
    <property type="match status" value="1"/>
</dbReference>
<keyword evidence="9" id="KW-1185">Reference proteome</keyword>
<reference evidence="7 8" key="1">
    <citation type="submission" date="2016-12" db="EMBL/GenBank/DDBJ databases">
        <title>The new phylogeny of genus Mycobacterium.</title>
        <authorList>
            <person name="Tortoli E."/>
            <person name="Trovato A."/>
            <person name="Cirillo D.M."/>
        </authorList>
    </citation>
    <scope>NUCLEOTIDE SEQUENCE [LARGE SCALE GENOMIC DNA]</scope>
    <source>
        <strain evidence="7 8">DSM 44624</strain>
    </source>
</reference>
<dbReference type="AlphaFoldDB" id="A0A7I7W041"/>
<reference evidence="6" key="3">
    <citation type="submission" date="2020-02" db="EMBL/GenBank/DDBJ databases">
        <authorList>
            <person name="Matsumoto Y."/>
            <person name="Kinjo T."/>
            <person name="Motooka D."/>
            <person name="Nabeya D."/>
            <person name="Jung N."/>
            <person name="Uechi K."/>
            <person name="Horii T."/>
            <person name="Iida T."/>
            <person name="Fujita J."/>
            <person name="Nakamura S."/>
        </authorList>
    </citation>
    <scope>NUCLEOTIDE SEQUENCE</scope>
    <source>
        <strain evidence="6">JCM 12687</strain>
    </source>
</reference>
<dbReference type="PANTHER" id="PTHR30055">
    <property type="entry name" value="HTH-TYPE TRANSCRIPTIONAL REGULATOR RUTR"/>
    <property type="match status" value="1"/>
</dbReference>
<dbReference type="OrthoDB" id="3627020at2"/>
<dbReference type="InterPro" id="IPR050109">
    <property type="entry name" value="HTH-type_TetR-like_transc_reg"/>
</dbReference>
<keyword evidence="3" id="KW-0804">Transcription</keyword>
<evidence type="ECO:0000256" key="1">
    <source>
        <dbReference type="ARBA" id="ARBA00023015"/>
    </source>
</evidence>
<gene>
    <name evidence="7" type="ORF">BST20_02385</name>
    <name evidence="6" type="ORF">MBRA_01860</name>
</gene>
<dbReference type="Proteomes" id="UP000467379">
    <property type="component" value="Chromosome"/>
</dbReference>
<evidence type="ECO:0000313" key="8">
    <source>
        <dbReference type="Proteomes" id="UP000192441"/>
    </source>
</evidence>
<dbReference type="EMBL" id="AP022606">
    <property type="protein sequence ID" value="BBZ09991.1"/>
    <property type="molecule type" value="Genomic_DNA"/>
</dbReference>
<sequence>MPAIPTRERLVTEALRLFGEQGYQATSVAQIEAAAGLAPGSGALYHHFKSKEALLEAGIDRQLDRRHAMRDMRKLFAGLGDLRSELTMLGRYVLTVLDEETQLLRIASRVPSGQSARLTDAYAALFDGLYAELADWVTGWIPTISQQDAAAIAVVGVNALHGQRATSTVFHGPGAGMPDEQYIAEWTAMLASRLESLRLAAREADVPG</sequence>
<dbReference type="Proteomes" id="UP000192441">
    <property type="component" value="Unassembled WGS sequence"/>
</dbReference>
<keyword evidence="2 4" id="KW-0238">DNA-binding</keyword>
<dbReference type="EMBL" id="MVHM01000001">
    <property type="protein sequence ID" value="ORA41011.1"/>
    <property type="molecule type" value="Genomic_DNA"/>
</dbReference>
<accession>A0A7I7W041</accession>
<keyword evidence="1" id="KW-0805">Transcription regulation</keyword>
<reference evidence="6 9" key="2">
    <citation type="journal article" date="2019" name="Emerg. Microbes Infect.">
        <title>Comprehensive subspecies identification of 175 nontuberculous mycobacteria species based on 7547 genomic profiles.</title>
        <authorList>
            <person name="Matsumoto Y."/>
            <person name="Kinjo T."/>
            <person name="Motooka D."/>
            <person name="Nabeya D."/>
            <person name="Jung N."/>
            <person name="Uechi K."/>
            <person name="Horii T."/>
            <person name="Iida T."/>
            <person name="Fujita J."/>
            <person name="Nakamura S."/>
        </authorList>
    </citation>
    <scope>NUCLEOTIDE SEQUENCE [LARGE SCALE GENOMIC DNA]</scope>
    <source>
        <strain evidence="6 9">JCM 12687</strain>
    </source>
</reference>
<proteinExistence type="predicted"/>
<dbReference type="SUPFAM" id="SSF46689">
    <property type="entry name" value="Homeodomain-like"/>
    <property type="match status" value="1"/>
</dbReference>
<evidence type="ECO:0000256" key="2">
    <source>
        <dbReference type="ARBA" id="ARBA00023125"/>
    </source>
</evidence>